<reference evidence="2 3" key="1">
    <citation type="submission" date="2015-07" db="EMBL/GenBank/DDBJ databases">
        <title>Comparative genomics of the Sigatoka disease complex on banana suggests a link between parallel evolutionary changes in Pseudocercospora fijiensis and Pseudocercospora eumusae and increased virulence on the banana host.</title>
        <authorList>
            <person name="Chang T.-C."/>
            <person name="Salvucci A."/>
            <person name="Crous P.W."/>
            <person name="Stergiopoulos I."/>
        </authorList>
    </citation>
    <scope>NUCLEOTIDE SEQUENCE [LARGE SCALE GENOMIC DNA]</scope>
    <source>
        <strain evidence="2 3">CBS 116634</strain>
    </source>
</reference>
<dbReference type="AlphaFoldDB" id="A0A139I3P1"/>
<accession>A0A139I3P1</accession>
<proteinExistence type="predicted"/>
<organism evidence="2 3">
    <name type="scientific">Pseudocercospora musae</name>
    <dbReference type="NCBI Taxonomy" id="113226"/>
    <lineage>
        <taxon>Eukaryota</taxon>
        <taxon>Fungi</taxon>
        <taxon>Dikarya</taxon>
        <taxon>Ascomycota</taxon>
        <taxon>Pezizomycotina</taxon>
        <taxon>Dothideomycetes</taxon>
        <taxon>Dothideomycetidae</taxon>
        <taxon>Mycosphaerellales</taxon>
        <taxon>Mycosphaerellaceae</taxon>
        <taxon>Pseudocercospora</taxon>
    </lineage>
</organism>
<feature type="region of interest" description="Disordered" evidence="1">
    <location>
        <begin position="99"/>
        <end position="133"/>
    </location>
</feature>
<evidence type="ECO:0000313" key="2">
    <source>
        <dbReference type="EMBL" id="KXT09182.1"/>
    </source>
</evidence>
<comment type="caution">
    <text evidence="2">The sequence shown here is derived from an EMBL/GenBank/DDBJ whole genome shotgun (WGS) entry which is preliminary data.</text>
</comment>
<dbReference type="EMBL" id="LFZO01000365">
    <property type="protein sequence ID" value="KXT09182.1"/>
    <property type="molecule type" value="Genomic_DNA"/>
</dbReference>
<evidence type="ECO:0000313" key="3">
    <source>
        <dbReference type="Proteomes" id="UP000073492"/>
    </source>
</evidence>
<sequence length="152" mass="16989">MAPHKRATSRDIIFKYFDLVDSNTRSAEDLRLDMGYRSEEAIHRSTRTPTSASHGLLRRQRSVVRRCTADFENVNIVCGEVAHTNFRENIEGRRRLQGASNPALADGEGRPEAAHSAPGRSLHTFPLPHTAPVRTSHVSINNVNRSMKFSLG</sequence>
<protein>
    <submittedName>
        <fullName evidence="2">Uncharacterized protein</fullName>
    </submittedName>
</protein>
<name>A0A139I3P1_9PEZI</name>
<evidence type="ECO:0000256" key="1">
    <source>
        <dbReference type="SAM" id="MobiDB-lite"/>
    </source>
</evidence>
<keyword evidence="3" id="KW-1185">Reference proteome</keyword>
<gene>
    <name evidence="2" type="ORF">AC579_7264</name>
</gene>
<dbReference type="Proteomes" id="UP000073492">
    <property type="component" value="Unassembled WGS sequence"/>
</dbReference>